<dbReference type="EMBL" id="JPRL01000001">
    <property type="protein sequence ID" value="KFF04336.1"/>
    <property type="molecule type" value="Genomic_DNA"/>
</dbReference>
<dbReference type="Pfam" id="PF20365">
    <property type="entry name" value="DUF6660"/>
    <property type="match status" value="1"/>
</dbReference>
<dbReference type="STRING" id="362418.IW19_01795"/>
<dbReference type="Proteomes" id="UP000028715">
    <property type="component" value="Unassembled WGS sequence"/>
</dbReference>
<sequence length="107" mass="11860">MKWIAALLSIYLMALSNMPCADMEVDSAVHNTAQFSSEANHSHDKDNDLCSPFCACNCCGAQVLSYQSSISFEFPKTYHIISIPLPNYNSVFASNFYGSIWQPPQIA</sequence>
<feature type="signal peptide" evidence="1">
    <location>
        <begin position="1"/>
        <end position="21"/>
    </location>
</feature>
<keyword evidence="1" id="KW-0732">Signal</keyword>
<name>A0A085ZIS2_9FLAO</name>
<reference evidence="2 3" key="1">
    <citation type="submission" date="2014-07" db="EMBL/GenBank/DDBJ databases">
        <title>Genome of Flavobacterium reichenbachii LMG 25512.</title>
        <authorList>
            <person name="Stropko S.J."/>
            <person name="Pipes S.E."/>
            <person name="Newman J.D."/>
        </authorList>
    </citation>
    <scope>NUCLEOTIDE SEQUENCE [LARGE SCALE GENOMIC DNA]</scope>
    <source>
        <strain evidence="2 3">LMG 25512</strain>
    </source>
</reference>
<accession>A0A085ZIS2</accession>
<keyword evidence="3" id="KW-1185">Reference proteome</keyword>
<comment type="caution">
    <text evidence="2">The sequence shown here is derived from an EMBL/GenBank/DDBJ whole genome shotgun (WGS) entry which is preliminary data.</text>
</comment>
<evidence type="ECO:0000256" key="1">
    <source>
        <dbReference type="SAM" id="SignalP"/>
    </source>
</evidence>
<feature type="chain" id="PRO_5001801258" description="DUF2946 domain-containing protein" evidence="1">
    <location>
        <begin position="22"/>
        <end position="107"/>
    </location>
</feature>
<protein>
    <recommendedName>
        <fullName evidence="4">DUF2946 domain-containing protein</fullName>
    </recommendedName>
</protein>
<evidence type="ECO:0000313" key="2">
    <source>
        <dbReference type="EMBL" id="KFF04336.1"/>
    </source>
</evidence>
<dbReference type="AlphaFoldDB" id="A0A085ZIS2"/>
<proteinExistence type="predicted"/>
<evidence type="ECO:0000313" key="3">
    <source>
        <dbReference type="Proteomes" id="UP000028715"/>
    </source>
</evidence>
<dbReference type="RefSeq" id="WP_035680451.1">
    <property type="nucleotide sequence ID" value="NZ_JPRL01000001.1"/>
</dbReference>
<evidence type="ECO:0008006" key="4">
    <source>
        <dbReference type="Google" id="ProtNLM"/>
    </source>
</evidence>
<dbReference type="InterPro" id="IPR046601">
    <property type="entry name" value="DUF6660"/>
</dbReference>
<organism evidence="2 3">
    <name type="scientific">Flavobacterium reichenbachii</name>
    <dbReference type="NCBI Taxonomy" id="362418"/>
    <lineage>
        <taxon>Bacteria</taxon>
        <taxon>Pseudomonadati</taxon>
        <taxon>Bacteroidota</taxon>
        <taxon>Flavobacteriia</taxon>
        <taxon>Flavobacteriales</taxon>
        <taxon>Flavobacteriaceae</taxon>
        <taxon>Flavobacterium</taxon>
    </lineage>
</organism>
<gene>
    <name evidence="2" type="ORF">IW19_01795</name>
</gene>
<dbReference type="eggNOG" id="ENOG5033AX8">
    <property type="taxonomic scope" value="Bacteria"/>
</dbReference>